<feature type="region of interest" description="Disordered" evidence="1">
    <location>
        <begin position="48"/>
        <end position="76"/>
    </location>
</feature>
<gene>
    <name evidence="3" type="primary">fbpC1</name>
    <name evidence="3" type="ORF">CGLAU_11460</name>
</gene>
<dbReference type="KEGG" id="cgv:CGLAU_11460"/>
<dbReference type="GO" id="GO:0050348">
    <property type="term" value="F:trehalose O-mycolyltransferase activity"/>
    <property type="evidence" value="ECO:0007669"/>
    <property type="project" value="UniProtKB-EC"/>
</dbReference>
<dbReference type="PANTHER" id="PTHR48098:SF1">
    <property type="entry name" value="DIACYLGLYCEROL ACYLTRANSFERASE_MYCOLYLTRANSFERASE AG85A"/>
    <property type="match status" value="1"/>
</dbReference>
<dbReference type="InterPro" id="IPR013207">
    <property type="entry name" value="LGFP"/>
</dbReference>
<dbReference type="Pfam" id="PF00756">
    <property type="entry name" value="Esterase"/>
    <property type="match status" value="1"/>
</dbReference>
<sequence precursor="true">MPAPPINFMKRLIAMRESRNQKLLLAAISSMTVLAAGLAPAQVANAQSPDLSSNLSSNRGFSDAIRPSDPPQRTPIEVDRDVEVPGLPAGVEVDRIEWLTNRRVAVFIKSAAMPQELIQVQILLARDWHSNPNAKFPEVWALDGLRARDDENGWTIETNIEQFYADKNVNVILPVGGESSFYADWQRPDNGKHYKWETFLTKELVPIMSNEFRSNGKRAVVGLSMGGTAAVNLAERNPHLFNFVGSFSGYLDTTTTGMPTAIKAAQLDAGGYNSDAMWGPQGSQGWIDHDPKTGIENLEGMTVYVSAGSGRDDYGNPDSVAKGAANYAGKGLEVISRMSTQTFVDYASRTNVKPVVRFRPSGVHSWEYWQFEMAQAWPYIANALNVPEADRGAQCTPIGLIAEATKSGVIGSCVNDEYVTGENGKGRAQDFRGGTAFWSPDTGAHAIFGAILAKYNGLGGPSGWLGFPTTGETKTPDGRGRFVHFEHGSIYWTPQNGAYAIPGDMMKAWGEAGYETGPLGYPVAEATQVGKGYVQQFENGYLTRNPEQDGKTSHYMVFGEIGKKYGEVGTATSGLGFPKSNEKKVNGGFFQEFDRGNIYWSPQSGARVIFYGDIFNEWGKQGYEQGKLGWPTSDMKEIPAGGLTIDFQNGTLSQVNGKVVEKKR</sequence>
<accession>A0A1Q2HZG5</accession>
<name>A0A1Q2HZG5_9CORY</name>
<dbReference type="Pfam" id="PF08310">
    <property type="entry name" value="LGFP"/>
    <property type="match status" value="4"/>
</dbReference>
<dbReference type="InterPro" id="IPR050583">
    <property type="entry name" value="Mycobacterial_A85_antigen"/>
</dbReference>
<dbReference type="InterPro" id="IPR000801">
    <property type="entry name" value="Esterase-like"/>
</dbReference>
<keyword evidence="3" id="KW-0012">Acyltransferase</keyword>
<dbReference type="InterPro" id="IPR029058">
    <property type="entry name" value="AB_hydrolase_fold"/>
</dbReference>
<organism evidence="3 4">
    <name type="scientific">Corynebacterium glaucum</name>
    <dbReference type="NCBI Taxonomy" id="187491"/>
    <lineage>
        <taxon>Bacteria</taxon>
        <taxon>Bacillati</taxon>
        <taxon>Actinomycetota</taxon>
        <taxon>Actinomycetes</taxon>
        <taxon>Mycobacteriales</taxon>
        <taxon>Corynebacteriaceae</taxon>
        <taxon>Corynebacterium</taxon>
    </lineage>
</organism>
<evidence type="ECO:0000313" key="3">
    <source>
        <dbReference type="EMBL" id="AQQ16223.1"/>
    </source>
</evidence>
<dbReference type="EMBL" id="CP019688">
    <property type="protein sequence ID" value="AQQ16223.1"/>
    <property type="molecule type" value="Genomic_DNA"/>
</dbReference>
<dbReference type="Gene3D" id="3.40.50.1820">
    <property type="entry name" value="alpha/beta hydrolase"/>
    <property type="match status" value="1"/>
</dbReference>
<evidence type="ECO:0000313" key="4">
    <source>
        <dbReference type="Proteomes" id="UP000217209"/>
    </source>
</evidence>
<dbReference type="EC" id="2.3.1.122" evidence="3"/>
<keyword evidence="4" id="KW-1185">Reference proteome</keyword>
<dbReference type="PANTHER" id="PTHR48098">
    <property type="entry name" value="ENTEROCHELIN ESTERASE-RELATED"/>
    <property type="match status" value="1"/>
</dbReference>
<proteinExistence type="predicted"/>
<dbReference type="Proteomes" id="UP000217209">
    <property type="component" value="Chromosome"/>
</dbReference>
<keyword evidence="3" id="KW-0808">Transferase</keyword>
<feature type="signal peptide" evidence="2">
    <location>
        <begin position="1"/>
        <end position="35"/>
    </location>
</feature>
<protein>
    <submittedName>
        <fullName evidence="3">Diacylglycerol acyltransferase/mycolyltransferase Ag85C</fullName>
        <ecNumber evidence="3">2.3.1.122</ecNumber>
    </submittedName>
</protein>
<dbReference type="SUPFAM" id="SSF53474">
    <property type="entry name" value="alpha/beta-Hydrolases"/>
    <property type="match status" value="1"/>
</dbReference>
<keyword evidence="2" id="KW-0732">Signal</keyword>
<feature type="chain" id="PRO_5039124458" evidence="2">
    <location>
        <begin position="36"/>
        <end position="664"/>
    </location>
</feature>
<reference evidence="3 4" key="1">
    <citation type="submission" date="2016-12" db="EMBL/GenBank/DDBJ databases">
        <authorList>
            <person name="Song W.-J."/>
            <person name="Kurnit D.M."/>
        </authorList>
    </citation>
    <scope>NUCLEOTIDE SEQUENCE [LARGE SCALE GENOMIC DNA]</scope>
    <source>
        <strain evidence="3 4">DSM 30827</strain>
    </source>
</reference>
<evidence type="ECO:0000256" key="2">
    <source>
        <dbReference type="SAM" id="SignalP"/>
    </source>
</evidence>
<dbReference type="AlphaFoldDB" id="A0A1Q2HZG5"/>
<feature type="compositionally biased region" description="Polar residues" evidence="1">
    <location>
        <begin position="48"/>
        <end position="60"/>
    </location>
</feature>
<evidence type="ECO:0000256" key="1">
    <source>
        <dbReference type="SAM" id="MobiDB-lite"/>
    </source>
</evidence>